<reference evidence="1 2" key="1">
    <citation type="submission" date="2020-05" db="EMBL/GenBank/DDBJ databases">
        <title>Distinct polysaccharide utilization as determinants for interspecies competition between intestinal Prevotella spp.</title>
        <authorList>
            <person name="Galvez E.J.C."/>
            <person name="Iljazovic A."/>
            <person name="Strowig T."/>
        </authorList>
    </citation>
    <scope>NUCLEOTIDE SEQUENCE [LARGE SCALE GENOMIC DNA]</scope>
    <source>
        <strain evidence="1 2">PROD</strain>
    </source>
</reference>
<dbReference type="NCBIfam" id="TIGR02826">
    <property type="entry name" value="RNR_activ_nrdG3"/>
    <property type="match status" value="1"/>
</dbReference>
<protein>
    <submittedName>
        <fullName evidence="1">Anaerobic ribonucleoside-triphosphate reductase activating protein</fullName>
    </submittedName>
</protein>
<dbReference type="RefSeq" id="WP_172173665.1">
    <property type="nucleotide sequence ID" value="NZ_CASGIA010000011.1"/>
</dbReference>
<sequence>MLKYVNTGVVFQEIPDEVTLSINLSGCPCHCPGCHSSYLWEDIGQPLTPSALDRLISDYESDITCVCFMGGDADPLYLNELACYMHSAYSDLKVAWYSGRAKVPRGVCRDNFDYIKLGPYIRHLGSLKKRTTNQRLYKNCDGGGFIDITSRFWDV</sequence>
<name>A0ABX2AU41_9BACT</name>
<dbReference type="Pfam" id="PF13353">
    <property type="entry name" value="Fer4_12"/>
    <property type="match status" value="1"/>
</dbReference>
<proteinExistence type="predicted"/>
<organism evidence="1 2">
    <name type="scientific">Xylanibacter rodentium</name>
    <dbReference type="NCBI Taxonomy" id="2736289"/>
    <lineage>
        <taxon>Bacteria</taxon>
        <taxon>Pseudomonadati</taxon>
        <taxon>Bacteroidota</taxon>
        <taxon>Bacteroidia</taxon>
        <taxon>Bacteroidales</taxon>
        <taxon>Prevotellaceae</taxon>
        <taxon>Xylanibacter</taxon>
    </lineage>
</organism>
<dbReference type="InterPro" id="IPR014191">
    <property type="entry name" value="Anaer_RNR_activator"/>
</dbReference>
<dbReference type="EMBL" id="JABKKE010000001">
    <property type="protein sequence ID" value="NPE12902.1"/>
    <property type="molecule type" value="Genomic_DNA"/>
</dbReference>
<comment type="caution">
    <text evidence="1">The sequence shown here is derived from an EMBL/GenBank/DDBJ whole genome shotgun (WGS) entry which is preliminary data.</text>
</comment>
<dbReference type="InterPro" id="IPR058240">
    <property type="entry name" value="rSAM_sf"/>
</dbReference>
<evidence type="ECO:0000313" key="1">
    <source>
        <dbReference type="EMBL" id="NPE12902.1"/>
    </source>
</evidence>
<dbReference type="Proteomes" id="UP001193734">
    <property type="component" value="Unassembled WGS sequence"/>
</dbReference>
<dbReference type="InterPro" id="IPR013785">
    <property type="entry name" value="Aldolase_TIM"/>
</dbReference>
<dbReference type="GeneID" id="82156312"/>
<dbReference type="SUPFAM" id="SSF102114">
    <property type="entry name" value="Radical SAM enzymes"/>
    <property type="match status" value="1"/>
</dbReference>
<evidence type="ECO:0000313" key="2">
    <source>
        <dbReference type="Proteomes" id="UP001193734"/>
    </source>
</evidence>
<dbReference type="Gene3D" id="3.20.20.70">
    <property type="entry name" value="Aldolase class I"/>
    <property type="match status" value="1"/>
</dbReference>
<keyword evidence="2" id="KW-1185">Reference proteome</keyword>
<accession>A0ABX2AU41</accession>
<gene>
    <name evidence="1" type="primary">nrdG</name>
    <name evidence="1" type="ORF">HPS55_00890</name>
</gene>